<sequence>MIPFANTWPYDIVMKDVYVAQCPFCLSPNVLLPLRIHELTSIHEGKKKLLVFPCCHNKLTLIDTDRDYLLADTPVRNKHNS</sequence>
<reference evidence="1" key="1">
    <citation type="submission" date="2022-02" db="EMBL/GenBank/DDBJ databases">
        <title>Paenibacillus sp. MBLB1832 Whole Genome Shotgun Sequencing.</title>
        <authorList>
            <person name="Hwang C.Y."/>
            <person name="Cho E.-S."/>
            <person name="Seo M.-J."/>
        </authorList>
    </citation>
    <scope>NUCLEOTIDE SEQUENCE</scope>
    <source>
        <strain evidence="1">MBLB1832</strain>
    </source>
</reference>
<evidence type="ECO:0000313" key="1">
    <source>
        <dbReference type="EMBL" id="WNR45582.1"/>
    </source>
</evidence>
<accession>A0AA96LQW1</accession>
<protein>
    <submittedName>
        <fullName evidence="1">Uncharacterized protein</fullName>
    </submittedName>
</protein>
<proteinExistence type="predicted"/>
<name>A0AA96LQW1_9BACL</name>
<dbReference type="RefSeq" id="WP_314802443.1">
    <property type="nucleotide sequence ID" value="NZ_CP130319.1"/>
</dbReference>
<dbReference type="KEGG" id="proo:MJB10_05610"/>
<dbReference type="AlphaFoldDB" id="A0AA96LQW1"/>
<dbReference type="Proteomes" id="UP001304650">
    <property type="component" value="Chromosome"/>
</dbReference>
<gene>
    <name evidence="1" type="ORF">MJB10_05610</name>
</gene>
<dbReference type="EMBL" id="CP130319">
    <property type="protein sequence ID" value="WNR45582.1"/>
    <property type="molecule type" value="Genomic_DNA"/>
</dbReference>
<keyword evidence="2" id="KW-1185">Reference proteome</keyword>
<evidence type="ECO:0000313" key="2">
    <source>
        <dbReference type="Proteomes" id="UP001304650"/>
    </source>
</evidence>
<organism evidence="1 2">
    <name type="scientific">Paenibacillus roseopurpureus</name>
    <dbReference type="NCBI Taxonomy" id="2918901"/>
    <lineage>
        <taxon>Bacteria</taxon>
        <taxon>Bacillati</taxon>
        <taxon>Bacillota</taxon>
        <taxon>Bacilli</taxon>
        <taxon>Bacillales</taxon>
        <taxon>Paenibacillaceae</taxon>
        <taxon>Paenibacillus</taxon>
    </lineage>
</organism>